<reference evidence="3 4" key="1">
    <citation type="submission" date="2018-04" db="EMBL/GenBank/DDBJ databases">
        <title>Pelagivirga bohaiensis gen. nov., sp. nov., a bacterium isolated from the Bohai Sea.</title>
        <authorList>
            <person name="Ji X."/>
        </authorList>
    </citation>
    <scope>NUCLEOTIDE SEQUENCE [LARGE SCALE GENOMIC DNA]</scope>
    <source>
        <strain evidence="3 4">BH-SD16</strain>
    </source>
</reference>
<dbReference type="Pfam" id="PF14378">
    <property type="entry name" value="PAP2_3"/>
    <property type="match status" value="1"/>
</dbReference>
<evidence type="ECO:0000313" key="4">
    <source>
        <dbReference type="Proteomes" id="UP000244817"/>
    </source>
</evidence>
<keyword evidence="1" id="KW-1133">Transmembrane helix</keyword>
<dbReference type="EMBL" id="QCYG01000003">
    <property type="protein sequence ID" value="PVA07354.1"/>
    <property type="molecule type" value="Genomic_DNA"/>
</dbReference>
<dbReference type="RefSeq" id="WP_108640182.1">
    <property type="nucleotide sequence ID" value="NZ_QCYG01000003.1"/>
</dbReference>
<keyword evidence="1" id="KW-0472">Membrane</keyword>
<feature type="transmembrane region" description="Helical" evidence="1">
    <location>
        <begin position="77"/>
        <end position="95"/>
    </location>
</feature>
<keyword evidence="4" id="KW-1185">Reference proteome</keyword>
<dbReference type="AlphaFoldDB" id="A0A2T7FYV5"/>
<evidence type="ECO:0000259" key="2">
    <source>
        <dbReference type="Pfam" id="PF14378"/>
    </source>
</evidence>
<feature type="transmembrane region" description="Helical" evidence="1">
    <location>
        <begin position="271"/>
        <end position="289"/>
    </location>
</feature>
<feature type="transmembrane region" description="Helical" evidence="1">
    <location>
        <begin position="45"/>
        <end position="65"/>
    </location>
</feature>
<feature type="transmembrane region" description="Helical" evidence="1">
    <location>
        <begin position="172"/>
        <end position="198"/>
    </location>
</feature>
<dbReference type="Proteomes" id="UP000244817">
    <property type="component" value="Unassembled WGS sequence"/>
</dbReference>
<proteinExistence type="predicted"/>
<dbReference type="InterPro" id="IPR026841">
    <property type="entry name" value="Aur1/Ipt1"/>
</dbReference>
<feature type="transmembrane region" description="Helical" evidence="1">
    <location>
        <begin position="141"/>
        <end position="160"/>
    </location>
</feature>
<dbReference type="OrthoDB" id="9816314at2"/>
<accession>A0A2T7FYV5</accession>
<keyword evidence="1" id="KW-0812">Transmembrane</keyword>
<dbReference type="GO" id="GO:0016020">
    <property type="term" value="C:membrane"/>
    <property type="evidence" value="ECO:0007669"/>
    <property type="project" value="UniProtKB-SubCell"/>
</dbReference>
<organism evidence="3 4">
    <name type="scientific">Thalassorhabdomicrobium marinisediminis</name>
    <dbReference type="NCBI Taxonomy" id="2170577"/>
    <lineage>
        <taxon>Bacteria</taxon>
        <taxon>Pseudomonadati</taxon>
        <taxon>Pseudomonadota</taxon>
        <taxon>Alphaproteobacteria</taxon>
        <taxon>Rhodobacterales</taxon>
        <taxon>Paracoccaceae</taxon>
        <taxon>Thalassorhabdomicrobium</taxon>
    </lineage>
</organism>
<gene>
    <name evidence="3" type="ORF">DC363_05780</name>
</gene>
<comment type="caution">
    <text evidence="3">The sequence shown here is derived from an EMBL/GenBank/DDBJ whole genome shotgun (WGS) entry which is preliminary data.</text>
</comment>
<feature type="transmembrane region" description="Helical" evidence="1">
    <location>
        <begin position="12"/>
        <end position="33"/>
    </location>
</feature>
<feature type="transmembrane region" description="Helical" evidence="1">
    <location>
        <begin position="241"/>
        <end position="264"/>
    </location>
</feature>
<protein>
    <recommendedName>
        <fullName evidence="2">Inositolphosphotransferase Aur1/Ipt1 domain-containing protein</fullName>
    </recommendedName>
</protein>
<feature type="domain" description="Inositolphosphotransferase Aur1/Ipt1" evidence="2">
    <location>
        <begin position="111"/>
        <end position="309"/>
    </location>
</feature>
<evidence type="ECO:0000256" key="1">
    <source>
        <dbReference type="SAM" id="Phobius"/>
    </source>
</evidence>
<name>A0A2T7FYV5_9RHOB</name>
<sequence>MNTTLRSYAMIVSLYAACVMGVHAAIGLSPLTLLGEVITSLPGAMALFVVFAGNSILPVVMVLILLRKHIDIRRVPFVFAIMGLHAIFFMMFFAFKTSMPAMTGFWADPILARLDAALHFGDPYRLTHAVLSDIPARYLSFIYTSCWLLPAFFLPVWIVALDGDEKRVRRFILLHAFVWAVLGSFLALMFLSAGPVFYDRLIEGDRFSDLLVALKVSGISDSNVGLAHTDLWTKYIDGENAAGSGISAFPSVHVGMATVFALYLYERFPRAKYVSIAIVAVYQILSVHLGWHYAIDGYVSVLSVWALWALSHRRARRAAPRCATTAD</sequence>
<evidence type="ECO:0000313" key="3">
    <source>
        <dbReference type="EMBL" id="PVA07354.1"/>
    </source>
</evidence>